<dbReference type="EMBL" id="JAVLAO010000001">
    <property type="protein sequence ID" value="MDT7038789.1"/>
    <property type="molecule type" value="Genomic_DNA"/>
</dbReference>
<sequence length="135" mass="15759">MIDYFREVLDYVFDHGIGITLCGDFSSHTPSGSNPHNRQIVINTKWYKQRQLPYITAHEASHVLNQDSGVLYYSGTAKTPIEAKANRGAIDILIPIYFRDMEREFADPYTFMEEFEVPSFMEDYVIIKIREYYAD</sequence>
<reference evidence="1" key="1">
    <citation type="submission" date="2023-08" db="EMBL/GenBank/DDBJ databases">
        <authorList>
            <person name="Page C.A."/>
            <person name="Perez-Diaz I.M."/>
        </authorList>
    </citation>
    <scope>NUCLEOTIDE SEQUENCE</scope>
    <source>
        <strain evidence="1">1.8.9</strain>
    </source>
</reference>
<accession>A0AAP5Q585</accession>
<name>A0AAP5Q585_LACPE</name>
<evidence type="ECO:0000313" key="2">
    <source>
        <dbReference type="Proteomes" id="UP001263852"/>
    </source>
</evidence>
<dbReference type="Proteomes" id="UP001263852">
    <property type="component" value="Unassembled WGS sequence"/>
</dbReference>
<dbReference type="RefSeq" id="WP_027822122.1">
    <property type="nucleotide sequence ID" value="NZ_JAGWDT010000025.1"/>
</dbReference>
<proteinExistence type="predicted"/>
<evidence type="ECO:0000313" key="1">
    <source>
        <dbReference type="EMBL" id="MDT7038789.1"/>
    </source>
</evidence>
<organism evidence="1 2">
    <name type="scientific">Lactiplantibacillus pentosus</name>
    <name type="common">Lactobacillus pentosus</name>
    <dbReference type="NCBI Taxonomy" id="1589"/>
    <lineage>
        <taxon>Bacteria</taxon>
        <taxon>Bacillati</taxon>
        <taxon>Bacillota</taxon>
        <taxon>Bacilli</taxon>
        <taxon>Lactobacillales</taxon>
        <taxon>Lactobacillaceae</taxon>
        <taxon>Lactiplantibacillus</taxon>
    </lineage>
</organism>
<gene>
    <name evidence="1" type="ORF">RI555_07320</name>
</gene>
<protein>
    <submittedName>
        <fullName evidence="1">ImmA/IrrE family metallo-endopeptidase</fullName>
    </submittedName>
</protein>
<dbReference type="AlphaFoldDB" id="A0AAP5Q585"/>
<comment type="caution">
    <text evidence="1">The sequence shown here is derived from an EMBL/GenBank/DDBJ whole genome shotgun (WGS) entry which is preliminary data.</text>
</comment>